<keyword evidence="2" id="KW-0964">Secreted</keyword>
<dbReference type="InterPro" id="IPR037579">
    <property type="entry name" value="FIB_ANG-like"/>
</dbReference>
<evidence type="ECO:0000313" key="9">
    <source>
        <dbReference type="Proteomes" id="UP000765507"/>
    </source>
</evidence>
<dbReference type="Gene3D" id="3.90.215.10">
    <property type="entry name" value="Gamma Fibrinogen, chain A, domain 1"/>
    <property type="match status" value="1"/>
</dbReference>
<dbReference type="Proteomes" id="UP000765507">
    <property type="component" value="Unassembled WGS sequence"/>
</dbReference>
<evidence type="ECO:0000256" key="6">
    <source>
        <dbReference type="ARBA" id="ARBA00023180"/>
    </source>
</evidence>
<keyword evidence="6" id="KW-0325">Glycoprotein</keyword>
<accession>A0A8T1SBQ6</accession>
<keyword evidence="4" id="KW-0175">Coiled coil</keyword>
<dbReference type="PROSITE" id="PS00514">
    <property type="entry name" value="FIBRINOGEN_C_1"/>
    <property type="match status" value="1"/>
</dbReference>
<dbReference type="OrthoDB" id="7735550at2759"/>
<evidence type="ECO:0000256" key="2">
    <source>
        <dbReference type="ARBA" id="ARBA00022525"/>
    </source>
</evidence>
<keyword evidence="9" id="KW-1185">Reference proteome</keyword>
<reference evidence="8 9" key="1">
    <citation type="journal article" date="2020" name="G3 (Bethesda)">
        <title>Draft Genome of the Common Snapping Turtle, Chelydra serpentina, a Model for Phenotypic Plasticity in Reptiles.</title>
        <authorList>
            <person name="Das D."/>
            <person name="Singh S.K."/>
            <person name="Bierstedt J."/>
            <person name="Erickson A."/>
            <person name="Galli G.L.J."/>
            <person name="Crossley D.A. 2nd"/>
            <person name="Rhen T."/>
        </authorList>
    </citation>
    <scope>NUCLEOTIDE SEQUENCE [LARGE SCALE GENOMIC DNA]</scope>
    <source>
        <strain evidence="8">KW</strain>
    </source>
</reference>
<protein>
    <submittedName>
        <fullName evidence="8">Angiopoietin like 6</fullName>
    </submittedName>
</protein>
<comment type="caution">
    <text evidence="8">The sequence shown here is derived from an EMBL/GenBank/DDBJ whole genome shotgun (WGS) entry which is preliminary data.</text>
</comment>
<dbReference type="FunFam" id="3.90.215.10:FF:000001">
    <property type="entry name" value="Tenascin isoform 1"/>
    <property type="match status" value="1"/>
</dbReference>
<feature type="domain" description="Fibrinogen C-terminal" evidence="7">
    <location>
        <begin position="280"/>
        <end position="502"/>
    </location>
</feature>
<dbReference type="PANTHER" id="PTHR47221">
    <property type="entry name" value="FIBRINOGEN ALPHA CHAIN"/>
    <property type="match status" value="1"/>
</dbReference>
<dbReference type="GO" id="GO:0007596">
    <property type="term" value="P:blood coagulation"/>
    <property type="evidence" value="ECO:0007669"/>
    <property type="project" value="InterPro"/>
</dbReference>
<evidence type="ECO:0000313" key="8">
    <source>
        <dbReference type="EMBL" id="KAG6926003.1"/>
    </source>
</evidence>
<name>A0A8T1SBQ6_CHESE</name>
<dbReference type="SUPFAM" id="SSF56496">
    <property type="entry name" value="Fibrinogen C-terminal domain-like"/>
    <property type="match status" value="1"/>
</dbReference>
<dbReference type="SMART" id="SM00186">
    <property type="entry name" value="FBG"/>
    <property type="match status" value="1"/>
</dbReference>
<dbReference type="CDD" id="cd00087">
    <property type="entry name" value="FReD"/>
    <property type="match status" value="1"/>
</dbReference>
<dbReference type="InterPro" id="IPR020837">
    <property type="entry name" value="Fibrinogen_CS"/>
</dbReference>
<dbReference type="EMBL" id="JAHGAV010000354">
    <property type="protein sequence ID" value="KAG6926003.1"/>
    <property type="molecule type" value="Genomic_DNA"/>
</dbReference>
<proteinExistence type="predicted"/>
<dbReference type="NCBIfam" id="NF040941">
    <property type="entry name" value="GGGWT_bact"/>
    <property type="match status" value="1"/>
</dbReference>
<evidence type="ECO:0000256" key="3">
    <source>
        <dbReference type="ARBA" id="ARBA00022729"/>
    </source>
</evidence>
<keyword evidence="5" id="KW-1015">Disulfide bond</keyword>
<dbReference type="PROSITE" id="PS51406">
    <property type="entry name" value="FIBRINOGEN_C_2"/>
    <property type="match status" value="1"/>
</dbReference>
<dbReference type="PANTHER" id="PTHR47221:SF6">
    <property type="entry name" value="FIBRINOGEN ALPHA CHAIN"/>
    <property type="match status" value="1"/>
</dbReference>
<keyword evidence="3" id="KW-0732">Signal</keyword>
<dbReference type="Pfam" id="PF00147">
    <property type="entry name" value="Fibrinogen_C"/>
    <property type="match status" value="1"/>
</dbReference>
<evidence type="ECO:0000259" key="7">
    <source>
        <dbReference type="PROSITE" id="PS51406"/>
    </source>
</evidence>
<comment type="subcellular location">
    <subcellularLocation>
        <location evidence="1">Secreted</location>
    </subcellularLocation>
</comment>
<gene>
    <name evidence="8" type="primary">ANGPTL6</name>
    <name evidence="8" type="ORF">G0U57_013034</name>
</gene>
<dbReference type="GO" id="GO:0005576">
    <property type="term" value="C:extracellular region"/>
    <property type="evidence" value="ECO:0007669"/>
    <property type="project" value="UniProtKB-SubCell"/>
</dbReference>
<sequence>MHLLLICPLPAVRVRDGHLLPAPALTARERPLRPRETRQEVSEPSAMARWHVALLLLLSLAGPARAESRGGRAAEPPPGAKCTYTFVVPQQKFTGAVCWSGVRAAPPGPSGSESRALREALGRQQAELGRLRGLVEVDGALVSEAKALRTESRALNARVGQLYAQLLHETLHRPRPGPPAQLEGRVANASAQALRLAAGYRHLELRYEALAALVNSQSALIQRLERHCRGGAGPAPPEPPLVPVVPPRLSGIANESRVHFDAAAELQMDQTEPAPPTLPPRAPGPWRDCLEARRSGHEASGVYVVQPAGGGQSLRVWCEQELEGGGWTVIQRRQDGSVDFFTSWYHYKHGFGTLEGEHWLGLESTRRVTGQGPGPYEMRVLLEDWAGGPAYAHYDRFALEPESDSYRLRLGRYRGSAGDSLAWHDGRPFSTRDRDHDAYSGSCAHYQRGGWWYNACAHANLNGVWYKGGHYQSRYQDGVYWAEFRGGAYSLRKVVMMVRPALPAPDA</sequence>
<dbReference type="AlphaFoldDB" id="A0A8T1SBQ6"/>
<evidence type="ECO:0000256" key="5">
    <source>
        <dbReference type="ARBA" id="ARBA00023157"/>
    </source>
</evidence>
<evidence type="ECO:0000256" key="4">
    <source>
        <dbReference type="ARBA" id="ARBA00023054"/>
    </source>
</evidence>
<dbReference type="InterPro" id="IPR002181">
    <property type="entry name" value="Fibrinogen_a/b/g_C_dom"/>
</dbReference>
<dbReference type="InterPro" id="IPR014716">
    <property type="entry name" value="Fibrinogen_a/b/g_C_1"/>
</dbReference>
<dbReference type="InterPro" id="IPR036056">
    <property type="entry name" value="Fibrinogen-like_C"/>
</dbReference>
<evidence type="ECO:0000256" key="1">
    <source>
        <dbReference type="ARBA" id="ARBA00004613"/>
    </source>
</evidence>
<organism evidence="8 9">
    <name type="scientific">Chelydra serpentina</name>
    <name type="common">Snapping turtle</name>
    <name type="synonym">Testudo serpentina</name>
    <dbReference type="NCBI Taxonomy" id="8475"/>
    <lineage>
        <taxon>Eukaryota</taxon>
        <taxon>Metazoa</taxon>
        <taxon>Chordata</taxon>
        <taxon>Craniata</taxon>
        <taxon>Vertebrata</taxon>
        <taxon>Euteleostomi</taxon>
        <taxon>Archelosauria</taxon>
        <taxon>Testudinata</taxon>
        <taxon>Testudines</taxon>
        <taxon>Cryptodira</taxon>
        <taxon>Durocryptodira</taxon>
        <taxon>Americhelydia</taxon>
        <taxon>Chelydroidea</taxon>
        <taxon>Chelydridae</taxon>
        <taxon>Chelydra</taxon>
    </lineage>
</organism>